<dbReference type="EMBL" id="CP036343">
    <property type="protein sequence ID" value="QDT92245.1"/>
    <property type="molecule type" value="Genomic_DNA"/>
</dbReference>
<name>A0A517VGY7_9PLAN</name>
<sequence>MSRTFHRSFCRRLYCWLDRELRMYAVAQRVTLCLVLSLLALPGCSYSYDLFLDGQVLAGADQTPVSGAKVTLVLINSDGATCVTDSLGHWELKESLSGSWFVPGKDKKQWLKSDKIKLRIEANGETYFVPCPRVALQDSYDCFGFVMTVLEIQPEPEVRESLSEFQPLEAVKPCHSDD</sequence>
<dbReference type="Proteomes" id="UP000316855">
    <property type="component" value="Chromosome"/>
</dbReference>
<evidence type="ECO:0000313" key="1">
    <source>
        <dbReference type="EMBL" id="QDT92245.1"/>
    </source>
</evidence>
<dbReference type="OrthoDB" id="291537at2"/>
<proteinExistence type="predicted"/>
<reference evidence="1 2" key="1">
    <citation type="submission" date="2019-02" db="EMBL/GenBank/DDBJ databases">
        <title>Deep-cultivation of Planctomycetes and their phenomic and genomic characterization uncovers novel biology.</title>
        <authorList>
            <person name="Wiegand S."/>
            <person name="Jogler M."/>
            <person name="Boedeker C."/>
            <person name="Pinto D."/>
            <person name="Vollmers J."/>
            <person name="Rivas-Marin E."/>
            <person name="Kohn T."/>
            <person name="Peeters S.H."/>
            <person name="Heuer A."/>
            <person name="Rast P."/>
            <person name="Oberbeckmann S."/>
            <person name="Bunk B."/>
            <person name="Jeske O."/>
            <person name="Meyerdierks A."/>
            <person name="Storesund J.E."/>
            <person name="Kallscheuer N."/>
            <person name="Luecker S."/>
            <person name="Lage O.M."/>
            <person name="Pohl T."/>
            <person name="Merkel B.J."/>
            <person name="Hornburger P."/>
            <person name="Mueller R.-W."/>
            <person name="Bruemmer F."/>
            <person name="Labrenz M."/>
            <person name="Spormann A.M."/>
            <person name="Op den Camp H."/>
            <person name="Overmann J."/>
            <person name="Amann R."/>
            <person name="Jetten M.S.M."/>
            <person name="Mascher T."/>
            <person name="Medema M.H."/>
            <person name="Devos D.P."/>
            <person name="Kaster A.-K."/>
            <person name="Ovreas L."/>
            <person name="Rohde M."/>
            <person name="Galperin M.Y."/>
            <person name="Jogler C."/>
        </authorList>
    </citation>
    <scope>NUCLEOTIDE SEQUENCE [LARGE SCALE GENOMIC DNA]</scope>
    <source>
        <strain evidence="1 2">Pan161</strain>
    </source>
</reference>
<evidence type="ECO:0000313" key="2">
    <source>
        <dbReference type="Proteomes" id="UP000316855"/>
    </source>
</evidence>
<dbReference type="AlphaFoldDB" id="A0A517VGY7"/>
<accession>A0A517VGY7</accession>
<keyword evidence="2" id="KW-1185">Reference proteome</keyword>
<gene>
    <name evidence="1" type="ORF">Pan161_39120</name>
</gene>
<protein>
    <submittedName>
        <fullName evidence="1">Uncharacterized protein</fullName>
    </submittedName>
</protein>
<dbReference type="RefSeq" id="WP_145229760.1">
    <property type="nucleotide sequence ID" value="NZ_CP036343.1"/>
</dbReference>
<dbReference type="KEGG" id="gax:Pan161_39120"/>
<organism evidence="1 2">
    <name type="scientific">Gimesia algae</name>
    <dbReference type="NCBI Taxonomy" id="2527971"/>
    <lineage>
        <taxon>Bacteria</taxon>
        <taxon>Pseudomonadati</taxon>
        <taxon>Planctomycetota</taxon>
        <taxon>Planctomycetia</taxon>
        <taxon>Planctomycetales</taxon>
        <taxon>Planctomycetaceae</taxon>
        <taxon>Gimesia</taxon>
    </lineage>
</organism>